<dbReference type="Proteomes" id="UP001589667">
    <property type="component" value="Unassembled WGS sequence"/>
</dbReference>
<sequence>MSLSPGRIVGIALGAVAILAIGVYGPAMLLGPLPEATVRVDAASATAGEPAAPIVLPDTGASALAIAGDDGAAETLAVGGDTETLPIGGAAKLVAVLVTLDSLPLPATGPGPSIAIGPVDYTNYLDHVKNGNRTLQVSPGDSWSERDVVRATLLASSNNHADTLVRWAFGSTEAYVDEANAWLEANGFEATRVADATGLSGDNVGTAEELARLGALLYADPALTAIVTAPEASDSTARNVPDVIDHLREAGVRALSRSYTDQAGVCFIFSTVLPAVDGGEPTRITGAMTTMPDYETLDPAVSEAVTSVIAASQPVAVIAEGGEYGTVTTAWGDSAALIARTGRTDAAWGSDPGEASVVVEPLTTAPAGRAVGTVTVPTANGDIRSELELSADIEDPGPLWRLVNPAPLITAFFAGQSR</sequence>
<dbReference type="InterPro" id="IPR012338">
    <property type="entry name" value="Beta-lactam/transpept-like"/>
</dbReference>
<keyword evidence="1" id="KW-1133">Transmembrane helix</keyword>
<proteinExistence type="predicted"/>
<evidence type="ECO:0000256" key="1">
    <source>
        <dbReference type="SAM" id="Phobius"/>
    </source>
</evidence>
<gene>
    <name evidence="3" type="ORF">ACFFQV_08495</name>
</gene>
<reference evidence="3 4" key="1">
    <citation type="submission" date="2024-09" db="EMBL/GenBank/DDBJ databases">
        <authorList>
            <person name="Sun Q."/>
            <person name="Mori K."/>
        </authorList>
    </citation>
    <scope>NUCLEOTIDE SEQUENCE [LARGE SCALE GENOMIC DNA]</scope>
    <source>
        <strain evidence="3 4">JCM 14321</strain>
    </source>
</reference>
<accession>A0ABV5SPU1</accession>
<dbReference type="EMBL" id="JBHMBL010000001">
    <property type="protein sequence ID" value="MFB9642327.1"/>
    <property type="molecule type" value="Genomic_DNA"/>
</dbReference>
<evidence type="ECO:0000259" key="2">
    <source>
        <dbReference type="Pfam" id="PF00768"/>
    </source>
</evidence>
<dbReference type="SUPFAM" id="SSF56601">
    <property type="entry name" value="beta-lactamase/transpeptidase-like"/>
    <property type="match status" value="1"/>
</dbReference>
<evidence type="ECO:0000313" key="4">
    <source>
        <dbReference type="Proteomes" id="UP001589667"/>
    </source>
</evidence>
<keyword evidence="4" id="KW-1185">Reference proteome</keyword>
<name>A0ABV5SPU1_9MICO</name>
<keyword evidence="1" id="KW-0472">Membrane</keyword>
<protein>
    <submittedName>
        <fullName evidence="3">Serine hydrolase</fullName>
    </submittedName>
</protein>
<dbReference type="InterPro" id="IPR001967">
    <property type="entry name" value="Peptidase_S11_N"/>
</dbReference>
<keyword evidence="1" id="KW-0812">Transmembrane</keyword>
<dbReference type="GO" id="GO:0016787">
    <property type="term" value="F:hydrolase activity"/>
    <property type="evidence" value="ECO:0007669"/>
    <property type="project" value="UniProtKB-KW"/>
</dbReference>
<dbReference type="Pfam" id="PF00768">
    <property type="entry name" value="Peptidase_S11"/>
    <property type="match status" value="1"/>
</dbReference>
<dbReference type="Gene3D" id="3.40.710.10">
    <property type="entry name" value="DD-peptidase/beta-lactamase superfamily"/>
    <property type="match status" value="1"/>
</dbReference>
<comment type="caution">
    <text evidence="3">The sequence shown here is derived from an EMBL/GenBank/DDBJ whole genome shotgun (WGS) entry which is preliminary data.</text>
</comment>
<keyword evidence="3" id="KW-0378">Hydrolase</keyword>
<feature type="transmembrane region" description="Helical" evidence="1">
    <location>
        <begin position="7"/>
        <end position="29"/>
    </location>
</feature>
<feature type="domain" description="Peptidase S11 D-alanyl-D-alanine carboxypeptidase A N-terminal" evidence="2">
    <location>
        <begin position="65"/>
        <end position="272"/>
    </location>
</feature>
<evidence type="ECO:0000313" key="3">
    <source>
        <dbReference type="EMBL" id="MFB9642327.1"/>
    </source>
</evidence>
<dbReference type="RefSeq" id="WP_157424059.1">
    <property type="nucleotide sequence ID" value="NZ_BAAANI010000001.1"/>
</dbReference>
<organism evidence="3 4">
    <name type="scientific">Agromyces lapidis</name>
    <dbReference type="NCBI Taxonomy" id="279574"/>
    <lineage>
        <taxon>Bacteria</taxon>
        <taxon>Bacillati</taxon>
        <taxon>Actinomycetota</taxon>
        <taxon>Actinomycetes</taxon>
        <taxon>Micrococcales</taxon>
        <taxon>Microbacteriaceae</taxon>
        <taxon>Agromyces</taxon>
    </lineage>
</organism>